<dbReference type="InterPro" id="IPR051012">
    <property type="entry name" value="CellSynth/LPSAsmb/PSIAsmb"/>
</dbReference>
<keyword evidence="4" id="KW-1185">Reference proteome</keyword>
<dbReference type="RefSeq" id="WP_089746369.1">
    <property type="nucleotide sequence ID" value="NZ_FOGF01000011.1"/>
</dbReference>
<dbReference type="AlphaFoldDB" id="A0A1H9JYV0"/>
<dbReference type="EMBL" id="FOGF01000011">
    <property type="protein sequence ID" value="SEQ92136.1"/>
    <property type="molecule type" value="Genomic_DNA"/>
</dbReference>
<sequence length="423" mass="48837">MSKIIEQIEQALTEQDIEKVYELYNGFFEDFDSKKDLEELIELAEFSLSIGFLEESRRAFLLLTELEPSESAWTIQLAQIMIENGEYDQALSVLYDIPSTDVNYPAVLVCQADLYQEQGYLDVAERKLMEAKNIAPDEVSLDYYLGALLFEAESFSRSQSFLESYLKKQEDELFVQQAKRMLVVIAIMEDDFEVVEAHLEDMEMSELPTPLLLELATLYTYHHHFQKATELYAEVLLRDDEPWDAYYGLAQILQAEGKIEESIEQLEAILSANPFYVKAYELQYNNYLAQSDYKAALALATKEVEYVPESTDAVIRLATIQEELDLDDDAVMTINKAEYEQLFDPKLVYLKARCYDKLEEFALAAEAYKEASNYYGDSIDFIMDYAKFLREDGKREEALKVIDKGLTIDPLNMMLVELKSTFD</sequence>
<protein>
    <submittedName>
        <fullName evidence="3">Tetratricopeptide repeat-containing protein</fullName>
    </submittedName>
</protein>
<dbReference type="Gene3D" id="1.25.40.10">
    <property type="entry name" value="Tetratricopeptide repeat domain"/>
    <property type="match status" value="2"/>
</dbReference>
<evidence type="ECO:0000256" key="1">
    <source>
        <dbReference type="ARBA" id="ARBA00022737"/>
    </source>
</evidence>
<keyword evidence="1" id="KW-0677">Repeat</keyword>
<keyword evidence="2" id="KW-0802">TPR repeat</keyword>
<dbReference type="Proteomes" id="UP000198556">
    <property type="component" value="Unassembled WGS sequence"/>
</dbReference>
<dbReference type="InterPro" id="IPR019734">
    <property type="entry name" value="TPR_rpt"/>
</dbReference>
<proteinExistence type="predicted"/>
<organism evidence="3 4">
    <name type="scientific">Granulicatella balaenopterae</name>
    <dbReference type="NCBI Taxonomy" id="137733"/>
    <lineage>
        <taxon>Bacteria</taxon>
        <taxon>Bacillati</taxon>
        <taxon>Bacillota</taxon>
        <taxon>Bacilli</taxon>
        <taxon>Lactobacillales</taxon>
        <taxon>Carnobacteriaceae</taxon>
        <taxon>Granulicatella</taxon>
    </lineage>
</organism>
<dbReference type="PANTHER" id="PTHR45586">
    <property type="entry name" value="TPR REPEAT-CONTAINING PROTEIN PA4667"/>
    <property type="match status" value="1"/>
</dbReference>
<dbReference type="PANTHER" id="PTHR45586:SF1">
    <property type="entry name" value="LIPOPOLYSACCHARIDE ASSEMBLY PROTEIN B"/>
    <property type="match status" value="1"/>
</dbReference>
<dbReference type="InterPro" id="IPR011990">
    <property type="entry name" value="TPR-like_helical_dom_sf"/>
</dbReference>
<dbReference type="SMART" id="SM00028">
    <property type="entry name" value="TPR"/>
    <property type="match status" value="4"/>
</dbReference>
<gene>
    <name evidence="3" type="ORF">SAMN05421767_11115</name>
</gene>
<evidence type="ECO:0000313" key="4">
    <source>
        <dbReference type="Proteomes" id="UP000198556"/>
    </source>
</evidence>
<evidence type="ECO:0000313" key="3">
    <source>
        <dbReference type="EMBL" id="SEQ92136.1"/>
    </source>
</evidence>
<dbReference type="OrthoDB" id="2080803at2"/>
<dbReference type="Pfam" id="PF14559">
    <property type="entry name" value="TPR_19"/>
    <property type="match status" value="1"/>
</dbReference>
<reference evidence="3 4" key="1">
    <citation type="submission" date="2016-10" db="EMBL/GenBank/DDBJ databases">
        <authorList>
            <person name="de Groot N.N."/>
        </authorList>
    </citation>
    <scope>NUCLEOTIDE SEQUENCE [LARGE SCALE GENOMIC DNA]</scope>
    <source>
        <strain evidence="3 4">DSM 15827</strain>
    </source>
</reference>
<name>A0A1H9JYV0_9LACT</name>
<evidence type="ECO:0000256" key="2">
    <source>
        <dbReference type="ARBA" id="ARBA00022803"/>
    </source>
</evidence>
<dbReference type="STRING" id="137733.SAMN05421767_11115"/>
<accession>A0A1H9JYV0</accession>
<dbReference type="SUPFAM" id="SSF48452">
    <property type="entry name" value="TPR-like"/>
    <property type="match status" value="2"/>
</dbReference>